<gene>
    <name evidence="3" type="ORF">RM609_21040</name>
</gene>
<keyword evidence="2" id="KW-0472">Membrane</keyword>
<evidence type="ECO:0000256" key="1">
    <source>
        <dbReference type="SAM" id="MobiDB-lite"/>
    </source>
</evidence>
<dbReference type="Proteomes" id="UP001180531">
    <property type="component" value="Unassembled WGS sequence"/>
</dbReference>
<organism evidence="3 4">
    <name type="scientific">Streptomyces hesseae</name>
    <dbReference type="NCBI Taxonomy" id="3075519"/>
    <lineage>
        <taxon>Bacteria</taxon>
        <taxon>Bacillati</taxon>
        <taxon>Actinomycetota</taxon>
        <taxon>Actinomycetes</taxon>
        <taxon>Kitasatosporales</taxon>
        <taxon>Streptomycetaceae</taxon>
        <taxon>Streptomyces</taxon>
    </lineage>
</organism>
<feature type="transmembrane region" description="Helical" evidence="2">
    <location>
        <begin position="149"/>
        <end position="170"/>
    </location>
</feature>
<accession>A0ABU2SS10</accession>
<feature type="transmembrane region" description="Helical" evidence="2">
    <location>
        <begin position="84"/>
        <end position="106"/>
    </location>
</feature>
<proteinExistence type="predicted"/>
<evidence type="ECO:0000313" key="3">
    <source>
        <dbReference type="EMBL" id="MDT0451548.1"/>
    </source>
</evidence>
<dbReference type="EMBL" id="JAVRFI010000014">
    <property type="protein sequence ID" value="MDT0451548.1"/>
    <property type="molecule type" value="Genomic_DNA"/>
</dbReference>
<comment type="caution">
    <text evidence="3">The sequence shown here is derived from an EMBL/GenBank/DDBJ whole genome shotgun (WGS) entry which is preliminary data.</text>
</comment>
<feature type="transmembrane region" description="Helical" evidence="2">
    <location>
        <begin position="126"/>
        <end position="143"/>
    </location>
</feature>
<sequence>MELHRFLDQAGGVLALVSLTATVVWGLVAADRLALGPRGRLLAQAVHRALAVGALGFLLVHVGVKVAEAHASATAALIPFVSGTAGQAGLIGLGSLAGYLLVLAAATGALRSAFAGRGRAAHRWRMLHASAYGAWCAGLLHGLNAGREAAGWVTGCYVGCLVGVAGALALRRFGAGALRFAVHRRPVGAHAAGRRPQSRPFTVSQGLRPRTPAPQTPERLSASSGRTELSPRRSA</sequence>
<feature type="region of interest" description="Disordered" evidence="1">
    <location>
        <begin position="189"/>
        <end position="235"/>
    </location>
</feature>
<evidence type="ECO:0000256" key="2">
    <source>
        <dbReference type="SAM" id="Phobius"/>
    </source>
</evidence>
<reference evidence="3" key="1">
    <citation type="submission" date="2024-05" db="EMBL/GenBank/DDBJ databases">
        <title>30 novel species of actinomycetes from the DSMZ collection.</title>
        <authorList>
            <person name="Nouioui I."/>
        </authorList>
    </citation>
    <scope>NUCLEOTIDE SEQUENCE</scope>
    <source>
        <strain evidence="3">DSM 40473</strain>
    </source>
</reference>
<protein>
    <recommendedName>
        <fullName evidence="5">Ferric oxidoreductase domain-containing protein</fullName>
    </recommendedName>
</protein>
<keyword evidence="2" id="KW-1133">Transmembrane helix</keyword>
<feature type="transmembrane region" description="Helical" evidence="2">
    <location>
        <begin position="45"/>
        <end position="64"/>
    </location>
</feature>
<feature type="transmembrane region" description="Helical" evidence="2">
    <location>
        <begin position="12"/>
        <end position="33"/>
    </location>
</feature>
<name>A0ABU2SS10_9ACTN</name>
<evidence type="ECO:0000313" key="4">
    <source>
        <dbReference type="Proteomes" id="UP001180531"/>
    </source>
</evidence>
<keyword evidence="2" id="KW-0812">Transmembrane</keyword>
<keyword evidence="4" id="KW-1185">Reference proteome</keyword>
<evidence type="ECO:0008006" key="5">
    <source>
        <dbReference type="Google" id="ProtNLM"/>
    </source>
</evidence>
<dbReference type="RefSeq" id="WP_311613040.1">
    <property type="nucleotide sequence ID" value="NZ_JAVRFI010000014.1"/>
</dbReference>